<comment type="caution">
    <text evidence="2">The sequence shown here is derived from an EMBL/GenBank/DDBJ whole genome shotgun (WGS) entry which is preliminary data.</text>
</comment>
<dbReference type="AlphaFoldDB" id="A0A5M8QLQ7"/>
<proteinExistence type="predicted"/>
<feature type="transmembrane region" description="Helical" evidence="1">
    <location>
        <begin position="101"/>
        <end position="126"/>
    </location>
</feature>
<organism evidence="2 3">
    <name type="scientific">Agrococcus sediminis</name>
    <dbReference type="NCBI Taxonomy" id="2599924"/>
    <lineage>
        <taxon>Bacteria</taxon>
        <taxon>Bacillati</taxon>
        <taxon>Actinomycetota</taxon>
        <taxon>Actinomycetes</taxon>
        <taxon>Micrococcales</taxon>
        <taxon>Microbacteriaceae</taxon>
        <taxon>Agrococcus</taxon>
    </lineage>
</organism>
<dbReference type="OrthoDB" id="9810847at2"/>
<evidence type="ECO:0000313" key="2">
    <source>
        <dbReference type="EMBL" id="KAA6436081.1"/>
    </source>
</evidence>
<reference evidence="2 3" key="1">
    <citation type="submission" date="2019-08" db="EMBL/GenBank/DDBJ databases">
        <title>Agrococcus lahaulensis sp. nov., isolated from a cold desert of the Indian Himalayas.</title>
        <authorList>
            <person name="Qu J.H."/>
        </authorList>
    </citation>
    <scope>NUCLEOTIDE SEQUENCE [LARGE SCALE GENOMIC DNA]</scope>
    <source>
        <strain evidence="2 3">NS18</strain>
    </source>
</reference>
<name>A0A5M8QLQ7_9MICO</name>
<dbReference type="Proteomes" id="UP000323221">
    <property type="component" value="Unassembled WGS sequence"/>
</dbReference>
<feature type="transmembrane region" description="Helical" evidence="1">
    <location>
        <begin position="7"/>
        <end position="27"/>
    </location>
</feature>
<dbReference type="PANTHER" id="PTHR37309:SF1">
    <property type="entry name" value="SLR0284 PROTEIN"/>
    <property type="match status" value="1"/>
</dbReference>
<evidence type="ECO:0000313" key="3">
    <source>
        <dbReference type="Proteomes" id="UP000323221"/>
    </source>
</evidence>
<dbReference type="PANTHER" id="PTHR37309">
    <property type="entry name" value="SLR0284 PROTEIN"/>
    <property type="match status" value="1"/>
</dbReference>
<sequence length="134" mass="15155">MRFLLRVIFTAVAIWLVTLFVPGIEIVPFGGQWWHLAVTTLGVALVFALVNATIGNLIRIVAFPLYILTIGIVALFVNAFLLMIVHWLSQLVGYGIDVENFWWGMLAAVCIAFLTWLITIVTRPIFGKERPRER</sequence>
<gene>
    <name evidence="2" type="ORF">FQ330_01225</name>
</gene>
<dbReference type="InterPro" id="IPR007165">
    <property type="entry name" value="Phage_holin_4_2"/>
</dbReference>
<feature type="transmembrane region" description="Helical" evidence="1">
    <location>
        <begin position="65"/>
        <end position="89"/>
    </location>
</feature>
<evidence type="ECO:0000256" key="1">
    <source>
        <dbReference type="SAM" id="Phobius"/>
    </source>
</evidence>
<keyword evidence="1" id="KW-0812">Transmembrane</keyword>
<dbReference type="Pfam" id="PF04020">
    <property type="entry name" value="Phage_holin_4_2"/>
    <property type="match status" value="1"/>
</dbReference>
<keyword evidence="1" id="KW-0472">Membrane</keyword>
<protein>
    <submittedName>
        <fullName evidence="2">Phage holin family protein</fullName>
    </submittedName>
</protein>
<keyword evidence="1" id="KW-1133">Transmembrane helix</keyword>
<keyword evidence="3" id="KW-1185">Reference proteome</keyword>
<feature type="transmembrane region" description="Helical" evidence="1">
    <location>
        <begin position="33"/>
        <end position="58"/>
    </location>
</feature>
<accession>A0A5M8QLQ7</accession>
<dbReference type="EMBL" id="VOIR01000011">
    <property type="protein sequence ID" value="KAA6436081.1"/>
    <property type="molecule type" value="Genomic_DNA"/>
</dbReference>
<dbReference type="RefSeq" id="WP_146354559.1">
    <property type="nucleotide sequence ID" value="NZ_JBIVQT010000003.1"/>
</dbReference>